<accession>I0IRV1</accession>
<dbReference type="AlphaFoldDB" id="I0IRV1"/>
<dbReference type="STRING" id="1162668.LFE_2328"/>
<dbReference type="EMBL" id="AP012342">
    <property type="protein sequence ID" value="BAM08000.1"/>
    <property type="molecule type" value="Genomic_DNA"/>
</dbReference>
<name>I0IRV1_LEPFC</name>
<feature type="signal peptide" evidence="1">
    <location>
        <begin position="1"/>
        <end position="19"/>
    </location>
</feature>
<evidence type="ECO:0008006" key="4">
    <source>
        <dbReference type="Google" id="ProtNLM"/>
    </source>
</evidence>
<dbReference type="PROSITE" id="PS51257">
    <property type="entry name" value="PROKAR_LIPOPROTEIN"/>
    <property type="match status" value="1"/>
</dbReference>
<dbReference type="KEGG" id="lfc:LFE_2328"/>
<evidence type="ECO:0000313" key="2">
    <source>
        <dbReference type="EMBL" id="BAM08000.1"/>
    </source>
</evidence>
<dbReference type="RefSeq" id="WP_014450483.1">
    <property type="nucleotide sequence ID" value="NC_017094.1"/>
</dbReference>
<reference evidence="2 3" key="1">
    <citation type="journal article" date="2012" name="J. Bacteriol.">
        <title>Complete Genome Sequence of Leptospirillum ferrooxidans Strain C2-3, Isolated from a Fresh Volcanic Ash Deposit on the Island of Miyake, Japan.</title>
        <authorList>
            <person name="Fujimura R."/>
            <person name="Sato Y."/>
            <person name="Nishizawa T."/>
            <person name="Oshima K."/>
            <person name="Kim S.-W."/>
            <person name="Hattori M."/>
            <person name="Kamijo T."/>
            <person name="Ohta H."/>
        </authorList>
    </citation>
    <scope>NUCLEOTIDE SEQUENCE [LARGE SCALE GENOMIC DNA]</scope>
    <source>
        <strain evidence="2 3">C2-3</strain>
    </source>
</reference>
<keyword evidence="1" id="KW-0732">Signal</keyword>
<evidence type="ECO:0000256" key="1">
    <source>
        <dbReference type="SAM" id="SignalP"/>
    </source>
</evidence>
<evidence type="ECO:0000313" key="3">
    <source>
        <dbReference type="Proteomes" id="UP000007382"/>
    </source>
</evidence>
<keyword evidence="3" id="KW-1185">Reference proteome</keyword>
<reference evidence="3" key="2">
    <citation type="submission" date="2012-03" db="EMBL/GenBank/DDBJ databases">
        <title>The complete genome sequence of the pioneer microbe on fresh volcanic deposit, Leptospirillum ferrooxidans strain C2-3.</title>
        <authorList>
            <person name="Fujimura R."/>
            <person name="Sato Y."/>
            <person name="Nishizawa T."/>
            <person name="Nanba K."/>
            <person name="Oshima K."/>
            <person name="Hattori M."/>
            <person name="Kamijo T."/>
            <person name="Ohta H."/>
        </authorList>
    </citation>
    <scope>NUCLEOTIDE SEQUENCE [LARGE SCALE GENOMIC DNA]</scope>
    <source>
        <strain evidence="3">C2-3</strain>
    </source>
</reference>
<dbReference type="OrthoDB" id="9814029at2"/>
<gene>
    <name evidence="2" type="ordered locus">LFE_2328</name>
</gene>
<dbReference type="HOGENOM" id="CLU_2233194_0_0_0"/>
<feature type="chain" id="PRO_5003629932" description="Lipoprotein" evidence="1">
    <location>
        <begin position="20"/>
        <end position="105"/>
    </location>
</feature>
<proteinExistence type="predicted"/>
<dbReference type="PATRIC" id="fig|1162668.3.peg.2768"/>
<sequence>MIKNTFLALTAAISLSVFGGCTWINSGSISESNKATAGTPIHATVTSDYGLFHITSPKDLTQKTNEALMSQCQSGTMTDVQTQLNVRDFFLLVQVYKMEASAICK</sequence>
<organism evidence="2 3">
    <name type="scientific">Leptospirillum ferrooxidans (strain C2-3)</name>
    <dbReference type="NCBI Taxonomy" id="1162668"/>
    <lineage>
        <taxon>Bacteria</taxon>
        <taxon>Pseudomonadati</taxon>
        <taxon>Nitrospirota</taxon>
        <taxon>Nitrospiria</taxon>
        <taxon>Nitrospirales</taxon>
        <taxon>Nitrospiraceae</taxon>
        <taxon>Leptospirillum</taxon>
    </lineage>
</organism>
<dbReference type="Proteomes" id="UP000007382">
    <property type="component" value="Chromosome"/>
</dbReference>
<protein>
    <recommendedName>
        <fullName evidence="4">Lipoprotein</fullName>
    </recommendedName>
</protein>